<name>A0A7G9Z5T2_9EURY</name>
<accession>A0A7G9Z5T2</accession>
<dbReference type="PANTHER" id="PTHR35271">
    <property type="entry name" value="ABC TRANSPORTER, SUBSTRATE-BINDING LIPOPROTEIN-RELATED"/>
    <property type="match status" value="1"/>
</dbReference>
<evidence type="ECO:0000313" key="1">
    <source>
        <dbReference type="EMBL" id="QNO55616.1"/>
    </source>
</evidence>
<gene>
    <name evidence="1" type="ORF">JLLEDACL_00015</name>
</gene>
<proteinExistence type="predicted"/>
<protein>
    <recommendedName>
        <fullName evidence="2">ABC transporter substrate-binding protein PnrA-like domain-containing protein</fullName>
    </recommendedName>
</protein>
<dbReference type="InterPro" id="IPR007487">
    <property type="entry name" value="ABC_transpt-TYRBP-like"/>
</dbReference>
<sequence>MLLIFSYHPEHPWVIEETRGAEDILKNKGVENENFYLDTKRKTSAEWKKKVSEDAVKKIEEFKPDLVIVFDDNACELVAMKYAGKTLPFVFCGMNGDPEDYGFPAENIAGVVERQHINGTIDLLKQLVPNVKKAAIITDNSPTSHGFVTRIEKTALPVEISECYTTDDFDAWKAKVKELQPKVDAIGLFVYHTIEDPEKDREVSLPPEDVLNWTLKNSKLPEFAFFDFTVKDGALCGVTLSGYEQGKAAAGIAIEILEGKKPVDIPIKCPEKGNPIVNERRAEELNITVPMDIIKEVEIIDSGDWEKG</sequence>
<reference evidence="1" key="1">
    <citation type="submission" date="2020-06" db="EMBL/GenBank/DDBJ databases">
        <title>Unique genomic features of the anaerobic methanotrophic archaea.</title>
        <authorList>
            <person name="Chadwick G.L."/>
            <person name="Skennerton C.T."/>
            <person name="Laso-Perez R."/>
            <person name="Leu A.O."/>
            <person name="Speth D.R."/>
            <person name="Yu H."/>
            <person name="Morgan-Lang C."/>
            <person name="Hatzenpichler R."/>
            <person name="Goudeau D."/>
            <person name="Malmstrom R."/>
            <person name="Brazelton W.J."/>
            <person name="Woyke T."/>
            <person name="Hallam S.J."/>
            <person name="Tyson G.W."/>
            <person name="Wegener G."/>
            <person name="Boetius A."/>
            <person name="Orphan V."/>
        </authorList>
    </citation>
    <scope>NUCLEOTIDE SEQUENCE</scope>
</reference>
<dbReference type="Gene3D" id="3.40.50.2300">
    <property type="match status" value="2"/>
</dbReference>
<dbReference type="EMBL" id="MT631623">
    <property type="protein sequence ID" value="QNO55616.1"/>
    <property type="molecule type" value="Genomic_DNA"/>
</dbReference>
<dbReference type="PANTHER" id="PTHR35271:SF1">
    <property type="entry name" value="ABC TRANSPORTER, SUBSTRATE-BINDING LIPOPROTEIN"/>
    <property type="match status" value="1"/>
</dbReference>
<dbReference type="Pfam" id="PF04392">
    <property type="entry name" value="ABC_sub_bind"/>
    <property type="match status" value="1"/>
</dbReference>
<evidence type="ECO:0008006" key="2">
    <source>
        <dbReference type="Google" id="ProtNLM"/>
    </source>
</evidence>
<dbReference type="AlphaFoldDB" id="A0A7G9Z5T2"/>
<organism evidence="1">
    <name type="scientific">Candidatus Methanophaga sp. ANME-1 ERB7</name>
    <dbReference type="NCBI Taxonomy" id="2759913"/>
    <lineage>
        <taxon>Archaea</taxon>
        <taxon>Methanobacteriati</taxon>
        <taxon>Methanobacteriota</taxon>
        <taxon>Stenosarchaea group</taxon>
        <taxon>Methanomicrobia</taxon>
        <taxon>Candidatus Methanophagales</taxon>
        <taxon>Candidatus Methanophagaceae</taxon>
        <taxon>Candidatus Methanophaga</taxon>
    </lineage>
</organism>